<feature type="region of interest" description="Disordered" evidence="19">
    <location>
        <begin position="790"/>
        <end position="1031"/>
    </location>
</feature>
<keyword evidence="12" id="KW-0968">Cytoplasmic vesicle</keyword>
<dbReference type="GO" id="GO:0015031">
    <property type="term" value="P:protein transport"/>
    <property type="evidence" value="ECO:0007669"/>
    <property type="project" value="UniProtKB-KW"/>
</dbReference>
<keyword evidence="9" id="KW-0931">ER-Golgi transport</keyword>
<evidence type="ECO:0000256" key="2">
    <source>
        <dbReference type="ARBA" id="ARBA00004406"/>
    </source>
</evidence>
<dbReference type="InterPro" id="IPR001680">
    <property type="entry name" value="WD40_rpt"/>
</dbReference>
<keyword evidence="4" id="KW-0813">Transport</keyword>
<dbReference type="InterPro" id="IPR024298">
    <property type="entry name" value="Sec16_Sec23-bd"/>
</dbReference>
<dbReference type="FunFam" id="2.130.10.10:FF:000009">
    <property type="entry name" value="Protein transport protein Sec31A isoform A"/>
    <property type="match status" value="1"/>
</dbReference>
<feature type="compositionally biased region" description="Polar residues" evidence="19">
    <location>
        <begin position="1054"/>
        <end position="1066"/>
    </location>
</feature>
<dbReference type="GO" id="GO:0090110">
    <property type="term" value="P:COPII-coated vesicle cargo loading"/>
    <property type="evidence" value="ECO:0007669"/>
    <property type="project" value="TreeGrafter"/>
</dbReference>
<dbReference type="GO" id="GO:0070971">
    <property type="term" value="C:endoplasmic reticulum exit site"/>
    <property type="evidence" value="ECO:0007669"/>
    <property type="project" value="TreeGrafter"/>
</dbReference>
<feature type="region of interest" description="Disordered" evidence="19">
    <location>
        <begin position="1048"/>
        <end position="1075"/>
    </location>
</feature>
<evidence type="ECO:0000256" key="1">
    <source>
        <dbReference type="ARBA" id="ARBA00004299"/>
    </source>
</evidence>
<evidence type="ECO:0000256" key="18">
    <source>
        <dbReference type="PROSITE-ProRule" id="PRU00221"/>
    </source>
</evidence>
<evidence type="ECO:0000256" key="15">
    <source>
        <dbReference type="ARBA" id="ARBA00041470"/>
    </source>
</evidence>
<evidence type="ECO:0000256" key="4">
    <source>
        <dbReference type="ARBA" id="ARBA00022448"/>
    </source>
</evidence>
<dbReference type="FunFam" id="1.20.940.10:FF:000001">
    <property type="entry name" value="Protein transport protein Sec31A isoform A"/>
    <property type="match status" value="1"/>
</dbReference>
<dbReference type="PROSITE" id="PS50082">
    <property type="entry name" value="WD_REPEATS_2"/>
    <property type="match status" value="1"/>
</dbReference>
<comment type="function">
    <text evidence="13">Component of the coat protein complex II (COPII) which promotes the formation of transport vesicles from the endoplasmic reticulum (ER). The coat has two main functions, the physical deformation of the endoplasmic reticulum membrane into vesicles and the selection of cargo molecules.</text>
</comment>
<feature type="compositionally biased region" description="Polar residues" evidence="19">
    <location>
        <begin position="902"/>
        <end position="932"/>
    </location>
</feature>
<evidence type="ECO:0000256" key="3">
    <source>
        <dbReference type="ARBA" id="ARBA00009358"/>
    </source>
</evidence>
<dbReference type="GO" id="GO:0007029">
    <property type="term" value="P:endoplasmic reticulum organization"/>
    <property type="evidence" value="ECO:0007669"/>
    <property type="project" value="TreeGrafter"/>
</dbReference>
<gene>
    <name evidence="21" type="ORF">HJG59_016237</name>
</gene>
<evidence type="ECO:0000256" key="13">
    <source>
        <dbReference type="ARBA" id="ARBA00025471"/>
    </source>
</evidence>
<feature type="domain" description="Sec16 Sec23-binding" evidence="20">
    <location>
        <begin position="572"/>
        <end position="766"/>
    </location>
</feature>
<dbReference type="GO" id="GO:0005789">
    <property type="term" value="C:endoplasmic reticulum membrane"/>
    <property type="evidence" value="ECO:0007669"/>
    <property type="project" value="UniProtKB-SubCell"/>
</dbReference>
<dbReference type="Proteomes" id="UP000550707">
    <property type="component" value="Unassembled WGS sequence"/>
</dbReference>
<keyword evidence="22" id="KW-1185">Reference proteome</keyword>
<dbReference type="FunFam" id="1.25.40.1030:FF:000001">
    <property type="entry name" value="protein transport protein Sec31A isoform X3"/>
    <property type="match status" value="1"/>
</dbReference>
<evidence type="ECO:0000256" key="8">
    <source>
        <dbReference type="ARBA" id="ARBA00022824"/>
    </source>
</evidence>
<keyword evidence="7" id="KW-0677">Repeat</keyword>
<feature type="compositionally biased region" description="Low complexity" evidence="19">
    <location>
        <begin position="1015"/>
        <end position="1025"/>
    </location>
</feature>
<keyword evidence="5" id="KW-0963">Cytoplasm</keyword>
<dbReference type="InterPro" id="IPR036322">
    <property type="entry name" value="WD40_repeat_dom_sf"/>
</dbReference>
<dbReference type="InterPro" id="IPR015943">
    <property type="entry name" value="WD40/YVTN_repeat-like_dom_sf"/>
</dbReference>
<evidence type="ECO:0000259" key="20">
    <source>
        <dbReference type="Pfam" id="PF12931"/>
    </source>
</evidence>
<comment type="subunit">
    <text evidence="17">COPII is composed of at least 5 proteins: the SEC23/24 complex, the SEC13/31 complex and SAR1. SEC13 and SEC31 make a 2:2 tetramer that forms the edge element of the COPII outer coat. The tetramer self-assembles in multiple copies to form the complete polyhedral cage. Interacts (via WD 8) with SEC13. Interacts with PDCD6; interaction takes place in response to cytosolic calcium increase and leads to bridge together the BCR(KLHL12) complex and SEC31A, leading to monoubiquitination. Interacts with KLHL12.</text>
</comment>
<dbReference type="Gene3D" id="1.25.40.1030">
    <property type="match status" value="1"/>
</dbReference>
<evidence type="ECO:0000256" key="10">
    <source>
        <dbReference type="ARBA" id="ARBA00022927"/>
    </source>
</evidence>
<proteinExistence type="inferred from homology"/>
<evidence type="ECO:0000256" key="12">
    <source>
        <dbReference type="ARBA" id="ARBA00023329"/>
    </source>
</evidence>
<evidence type="ECO:0000256" key="9">
    <source>
        <dbReference type="ARBA" id="ARBA00022892"/>
    </source>
</evidence>
<dbReference type="SUPFAM" id="SSF50978">
    <property type="entry name" value="WD40 repeat-like"/>
    <property type="match status" value="1"/>
</dbReference>
<evidence type="ECO:0000256" key="11">
    <source>
        <dbReference type="ARBA" id="ARBA00023136"/>
    </source>
</evidence>
<reference evidence="21 22" key="1">
    <citation type="journal article" date="2020" name="Nature">
        <title>Six reference-quality genomes reveal evolution of bat adaptations.</title>
        <authorList>
            <person name="Jebb D."/>
            <person name="Huang Z."/>
            <person name="Pippel M."/>
            <person name="Hughes G.M."/>
            <person name="Lavrichenko K."/>
            <person name="Devanna P."/>
            <person name="Winkler S."/>
            <person name="Jermiin L.S."/>
            <person name="Skirmuntt E.C."/>
            <person name="Katzourakis A."/>
            <person name="Burkitt-Gray L."/>
            <person name="Ray D.A."/>
            <person name="Sullivan K.A.M."/>
            <person name="Roscito J.G."/>
            <person name="Kirilenko B.M."/>
            <person name="Davalos L.M."/>
            <person name="Corthals A.P."/>
            <person name="Power M.L."/>
            <person name="Jones G."/>
            <person name="Ransome R.D."/>
            <person name="Dechmann D.K.N."/>
            <person name="Locatelli A.G."/>
            <person name="Puechmaille S.J."/>
            <person name="Fedrigo O."/>
            <person name="Jarvis E.D."/>
            <person name="Hiller M."/>
            <person name="Vernes S.C."/>
            <person name="Myers E.W."/>
            <person name="Teeling E.C."/>
        </authorList>
    </citation>
    <scope>NUCLEOTIDE SEQUENCE [LARGE SCALE GENOMIC DNA]</scope>
    <source>
        <strain evidence="21">MMolMol1</strain>
        <tissue evidence="21">Muscle</tissue>
    </source>
</reference>
<sequence length="1205" mass="131402">MKLKEIDRTAMQAWSPAQNHPIYLATGTSAQQLDATFSTSASLEIFEFDLSDPSLDMKSCAAFSSSHRYHKLIWGPHKMDSKGNISGVLIAGGENGNIILYDPSKIIAGDKEVVIAQNDKHTGPVRALDVNIFQTNLVASGANESEIYIWDLNNFATPMTPGAKTQPLEDISCIAWNRQVQHILASASSSGRATVWDLRKNEPIIKVSDHKNKMHCSGLAWHPEVATQMVLASEDDRFPVVQVWDLRFASSALRVLENHARGILAIAWSMVDPELLLSCGKDSRILCSDPNTGEVLYELPTNTQWCFDIQWCPRNPAVLSAASFDGRISVYSIMGGSTDGLRQKQADKLSSSFGNLDPFGTGQPLPPLQIPQQAAQQSIVLPLKKPPKWIRRPVGASFSFGGKLVTFENVKMQSQQGAEQQQQQHVFISQVVTEKEFLSRSDQLQQVVQSQGFVSYCQKKIDASQSEFEKSVWSFLKVNFEDDSRGKYLQLLGYSKEDLGKKITLALNKVDGPDVAPKDSDQVAQSDGEESPAAEEQLLGEHIKKEKQESEFLPSAEGPFNISISGDIDGLITQALLTGNFESAVDLCLHDNRMADAIILAIAGGQELLARTQKKFFAKSQSKITRLITAVVMKNWKEIVESCDLKNWREALAAVLTYAKPDEFSALCDLLGTRLESEGDSLLQTQACLCYICAGNVEKLVACWTKAQDGSNPLSLQDLIEKVVILRKAVQLTQATDTNTVGVLLAEKMSQYANLLAAQGSIAAALAFLPESTNQPNIVQLRDRLYRAQGEPIPGQESPKVPYERQQLPKGRPGPVAGHTQMPRVPTQQYYPHGENPPPPGFLMHGNVNPNVAAAQLSPSPGHMHTQVPPYPQPQPYQPAQPYSFGTGGSATYRPQQPVAPSASNAYPNTPYISSAPSYSGQSQLYAAQHQISPPTSSPTAALPPPPSSGASFQHGGPGAPPSSAYALPPGTTGPQNGWNDPPALNRVPKKKKMPENFMPPVPITSPIMNPMGDPQSQMMQQQPSAPVPLSNQASFPQPHLPGGQPSFHGIQQPLGQSGMSPSFSKPNIEGAPGAPIGNTIQHVQSLPTEKITKKPIPDEHLILKTTFEDLIQRCLSSATDPQTKRKLDDANKRLEFLYDKLREQTLSPTIINGLHNIARSIETRNYSEGLTIHTHIVSTSNFSETSAFMPVLKVVLTQANKLGV</sequence>
<comment type="similarity">
    <text evidence="3">Belongs to the WD repeat SEC31 family.</text>
</comment>
<evidence type="ECO:0000256" key="19">
    <source>
        <dbReference type="SAM" id="MobiDB-lite"/>
    </source>
</evidence>
<keyword evidence="6 18" id="KW-0853">WD repeat</keyword>
<dbReference type="Gene3D" id="1.20.940.10">
    <property type="entry name" value="Functional domain of the splicing factor Prp18"/>
    <property type="match status" value="1"/>
</dbReference>
<dbReference type="GO" id="GO:0030127">
    <property type="term" value="C:COPII vesicle coat"/>
    <property type="evidence" value="ECO:0007669"/>
    <property type="project" value="TreeGrafter"/>
</dbReference>
<evidence type="ECO:0000313" key="21">
    <source>
        <dbReference type="EMBL" id="KAF6502500.1"/>
    </source>
</evidence>
<dbReference type="Gene3D" id="2.130.10.10">
    <property type="entry name" value="YVTN repeat-like/Quinoprotein amine dehydrogenase"/>
    <property type="match status" value="1"/>
</dbReference>
<protein>
    <recommendedName>
        <fullName evidence="14">Protein transport protein Sec31A</fullName>
    </recommendedName>
    <alternativeName>
        <fullName evidence="16">SEC31-like protein 1</fullName>
    </alternativeName>
    <alternativeName>
        <fullName evidence="15">SEC31-related protein A</fullName>
    </alternativeName>
</protein>
<dbReference type="Pfam" id="PF12931">
    <property type="entry name" value="TPR_Sec16"/>
    <property type="match status" value="1"/>
</dbReference>
<evidence type="ECO:0000256" key="17">
    <source>
        <dbReference type="ARBA" id="ARBA00062896"/>
    </source>
</evidence>
<dbReference type="AlphaFoldDB" id="A0A7J8K1F9"/>
<dbReference type="GO" id="GO:0005198">
    <property type="term" value="F:structural molecule activity"/>
    <property type="evidence" value="ECO:0007669"/>
    <property type="project" value="TreeGrafter"/>
</dbReference>
<evidence type="ECO:0000256" key="14">
    <source>
        <dbReference type="ARBA" id="ARBA00039468"/>
    </source>
</evidence>
<dbReference type="PANTHER" id="PTHR13923">
    <property type="entry name" value="SEC31-RELATED PROTEIN"/>
    <property type="match status" value="1"/>
</dbReference>
<evidence type="ECO:0000256" key="5">
    <source>
        <dbReference type="ARBA" id="ARBA00022490"/>
    </source>
</evidence>
<dbReference type="SMART" id="SM00320">
    <property type="entry name" value="WD40"/>
    <property type="match status" value="6"/>
</dbReference>
<accession>A0A7J8K1F9</accession>
<keyword evidence="11" id="KW-0472">Membrane</keyword>
<keyword evidence="8" id="KW-0256">Endoplasmic reticulum</keyword>
<dbReference type="EMBL" id="JACASF010000001">
    <property type="protein sequence ID" value="KAF6502500.1"/>
    <property type="molecule type" value="Genomic_DNA"/>
</dbReference>
<feature type="compositionally biased region" description="Pro residues" evidence="19">
    <location>
        <begin position="869"/>
        <end position="879"/>
    </location>
</feature>
<comment type="subcellular location">
    <subcellularLocation>
        <location evidence="1">Cytoplasmic vesicle</location>
        <location evidence="1">COPII-coated vesicle membrane</location>
        <topology evidence="1">Peripheral membrane protein</topology>
        <orientation evidence="1">Cytoplasmic side</orientation>
    </subcellularLocation>
    <subcellularLocation>
        <location evidence="2">Endoplasmic reticulum membrane</location>
        <topology evidence="2">Peripheral membrane protein</topology>
    </subcellularLocation>
</comment>
<comment type="caution">
    <text evidence="21">The sequence shown here is derived from an EMBL/GenBank/DDBJ whole genome shotgun (WGS) entry which is preliminary data.</text>
</comment>
<name>A0A7J8K1F9_MOLMO</name>
<organism evidence="21 22">
    <name type="scientific">Molossus molossus</name>
    <name type="common">Pallas' mastiff bat</name>
    <name type="synonym">Vespertilio molossus</name>
    <dbReference type="NCBI Taxonomy" id="27622"/>
    <lineage>
        <taxon>Eukaryota</taxon>
        <taxon>Metazoa</taxon>
        <taxon>Chordata</taxon>
        <taxon>Craniata</taxon>
        <taxon>Vertebrata</taxon>
        <taxon>Euteleostomi</taxon>
        <taxon>Mammalia</taxon>
        <taxon>Eutheria</taxon>
        <taxon>Laurasiatheria</taxon>
        <taxon>Chiroptera</taxon>
        <taxon>Yangochiroptera</taxon>
        <taxon>Molossidae</taxon>
        <taxon>Molossus</taxon>
    </lineage>
</organism>
<feature type="repeat" description="WD" evidence="18">
    <location>
        <begin position="118"/>
        <end position="160"/>
    </location>
</feature>
<feature type="region of interest" description="Disordered" evidence="19">
    <location>
        <begin position="513"/>
        <end position="533"/>
    </location>
</feature>
<dbReference type="InterPro" id="IPR040251">
    <property type="entry name" value="SEC31-like"/>
</dbReference>
<evidence type="ECO:0000256" key="7">
    <source>
        <dbReference type="ARBA" id="ARBA00022737"/>
    </source>
</evidence>
<evidence type="ECO:0000256" key="6">
    <source>
        <dbReference type="ARBA" id="ARBA00022574"/>
    </source>
</evidence>
<evidence type="ECO:0000256" key="16">
    <source>
        <dbReference type="ARBA" id="ARBA00043112"/>
    </source>
</evidence>
<evidence type="ECO:0000313" key="22">
    <source>
        <dbReference type="Proteomes" id="UP000550707"/>
    </source>
</evidence>
<keyword evidence="10" id="KW-0653">Protein transport</keyword>
<dbReference type="PANTHER" id="PTHR13923:SF23">
    <property type="entry name" value="PROTEIN TRANSPORT PROTEIN SEC31A"/>
    <property type="match status" value="1"/>
</dbReference>